<dbReference type="PANTHER" id="PTHR30032">
    <property type="entry name" value="N-ACETYLMURAMOYL-L-ALANINE AMIDASE-RELATED"/>
    <property type="match status" value="1"/>
</dbReference>
<gene>
    <name evidence="3" type="ORF">LKD32_02300</name>
</gene>
<organism evidence="3 4">
    <name type="scientific">Brotaphodocola catenula</name>
    <dbReference type="NCBI Taxonomy" id="2885361"/>
    <lineage>
        <taxon>Bacteria</taxon>
        <taxon>Bacillati</taxon>
        <taxon>Bacillota</taxon>
        <taxon>Clostridia</taxon>
        <taxon>Lachnospirales</taxon>
        <taxon>Lachnospiraceae</taxon>
        <taxon>Brotaphodocola</taxon>
    </lineage>
</organism>
<reference evidence="3" key="1">
    <citation type="submission" date="2021-10" db="EMBL/GenBank/DDBJ databases">
        <title>Anaerobic single-cell dispensing facilitates the cultivation of human gut bacteria.</title>
        <authorList>
            <person name="Afrizal A."/>
        </authorList>
    </citation>
    <scope>NUCLEOTIDE SEQUENCE</scope>
    <source>
        <strain evidence="3">CLA-AA-H274</strain>
    </source>
</reference>
<keyword evidence="1" id="KW-0812">Transmembrane</keyword>
<dbReference type="GO" id="GO:0030435">
    <property type="term" value="P:sporulation resulting in formation of a cellular spore"/>
    <property type="evidence" value="ECO:0007669"/>
    <property type="project" value="InterPro"/>
</dbReference>
<sequence>MKSRKLIAFMGGMVTLIAVLIGIILLCEPQRDGISRAEVARAVVLALKSPEEVSMWRREAGSSHFSADTQSQWYIPWMDYLYENGFLTEEETPADEKTAEGWLTYGEAQQIAETSAPTLGVLVDVTKKNRNQPYPEDSWWILYDAILKSADPKGNVKTQSVLVYGTPETVPSAEAWTVYTNLGQLRFDGLTLDAYLDHELEAYVRGNQLIHVIADNGQNTTYRNVWVIDADESEMKVYLGDLERTISFRRKVKKKKAEEMVHNLADIQMEKGRIAKVSLKQDTITGKVLSVRSDSIEIEGYGSVPFDEEYKVLRTYGTVKRENLSDILIGYDQNEFVVAKGKICAVLTVRDVNADTIRVLLMNNGFKSIFHDTVTISCSGAMTMTQGDQETTLEAGSTVSFSKGDGQLTAGRIILKPQNETDELTVPTLERTLGTPSYAGRLEIVEADTGLVLMNELYLEDYLKKVVPSEMPPNYEKEALKAQAVCARTYAYMQIQSNTYSQYGAHVDDSTNFQVYNNVETNERTREAVEETYGKMLLYKGKPVSAYYFSTSCGTTTDGSIWGNDSSETPYLKSVALSPGRKTLDLTENADFSSFIKDADYPAYDSSYPFYRWNVMTNAQILGDHIGGIGTIESVKITERGPGGVALKMLVKGSEGEKTISGQNAIRSALGDSSLTIKRKDGKTSEGWSSLPSAFLTVEDVGKNDKGITRFKIYGGGYGHGAGMSQNGAQGMAKDGMTCEEILKFFYEGVSVAEPPIGEQQAKNAQN</sequence>
<dbReference type="EMBL" id="JAJEPU010000004">
    <property type="protein sequence ID" value="MCC2163722.1"/>
    <property type="molecule type" value="Genomic_DNA"/>
</dbReference>
<keyword evidence="4" id="KW-1185">Reference proteome</keyword>
<evidence type="ECO:0000313" key="3">
    <source>
        <dbReference type="EMBL" id="MCC2163722.1"/>
    </source>
</evidence>
<evidence type="ECO:0000259" key="2">
    <source>
        <dbReference type="Pfam" id="PF08486"/>
    </source>
</evidence>
<protein>
    <submittedName>
        <fullName evidence="3">SpoIID/LytB domain-containing protein</fullName>
    </submittedName>
</protein>
<keyword evidence="1" id="KW-1133">Transmembrane helix</keyword>
<feature type="domain" description="Sporulation stage II protein D amidase enhancer LytB N-terminal" evidence="2">
    <location>
        <begin position="449"/>
        <end position="539"/>
    </location>
</feature>
<dbReference type="RefSeq" id="WP_308450523.1">
    <property type="nucleotide sequence ID" value="NZ_JAJEPU010000004.1"/>
</dbReference>
<feature type="transmembrane region" description="Helical" evidence="1">
    <location>
        <begin position="7"/>
        <end position="26"/>
    </location>
</feature>
<dbReference type="GO" id="GO:0030288">
    <property type="term" value="C:outer membrane-bounded periplasmic space"/>
    <property type="evidence" value="ECO:0007669"/>
    <property type="project" value="TreeGrafter"/>
</dbReference>
<name>A0AAE3AR35_9FIRM</name>
<proteinExistence type="predicted"/>
<evidence type="ECO:0000313" key="4">
    <source>
        <dbReference type="Proteomes" id="UP001198962"/>
    </source>
</evidence>
<evidence type="ECO:0000256" key="1">
    <source>
        <dbReference type="SAM" id="Phobius"/>
    </source>
</evidence>
<dbReference type="InterPro" id="IPR051922">
    <property type="entry name" value="Bact_Sporulation_Assoc"/>
</dbReference>
<dbReference type="AlphaFoldDB" id="A0AAE3AR35"/>
<dbReference type="InterPro" id="IPR013693">
    <property type="entry name" value="SpoIID/LytB_N"/>
</dbReference>
<dbReference type="NCBIfam" id="TIGR02669">
    <property type="entry name" value="SpoIID_LytB"/>
    <property type="match status" value="1"/>
</dbReference>
<dbReference type="Proteomes" id="UP001198962">
    <property type="component" value="Unassembled WGS sequence"/>
</dbReference>
<dbReference type="PANTHER" id="PTHR30032:SF4">
    <property type="entry name" value="AMIDASE ENHANCER"/>
    <property type="match status" value="1"/>
</dbReference>
<keyword evidence="1" id="KW-0472">Membrane</keyword>
<dbReference type="InterPro" id="IPR013486">
    <property type="entry name" value="SpoIID/LytB"/>
</dbReference>
<comment type="caution">
    <text evidence="3">The sequence shown here is derived from an EMBL/GenBank/DDBJ whole genome shotgun (WGS) entry which is preliminary data.</text>
</comment>
<accession>A0AAE3AR35</accession>
<dbReference type="Pfam" id="PF08486">
    <property type="entry name" value="SpoIID"/>
    <property type="match status" value="1"/>
</dbReference>